<keyword evidence="2 6" id="KW-0238">DNA-binding</keyword>
<dbReference type="InterPro" id="IPR028082">
    <property type="entry name" value="Peripla_BP_I"/>
</dbReference>
<proteinExistence type="predicted"/>
<dbReference type="CDD" id="cd01392">
    <property type="entry name" value="HTH_LacI"/>
    <property type="match status" value="1"/>
</dbReference>
<dbReference type="Pfam" id="PF13377">
    <property type="entry name" value="Peripla_BP_3"/>
    <property type="match status" value="1"/>
</dbReference>
<dbReference type="Gene3D" id="3.40.50.2300">
    <property type="match status" value="2"/>
</dbReference>
<dbReference type="InterPro" id="IPR000843">
    <property type="entry name" value="HTH_LacI"/>
</dbReference>
<dbReference type="EMBL" id="LT629688">
    <property type="protein sequence ID" value="SDD98529.1"/>
    <property type="molecule type" value="Genomic_DNA"/>
</dbReference>
<dbReference type="GO" id="GO:0000976">
    <property type="term" value="F:transcription cis-regulatory region binding"/>
    <property type="evidence" value="ECO:0007669"/>
    <property type="project" value="TreeGrafter"/>
</dbReference>
<feature type="region of interest" description="Disordered" evidence="4">
    <location>
        <begin position="325"/>
        <end position="346"/>
    </location>
</feature>
<sequence>MRYSSRVRRSTTLADIARLAGVSTSAVSLALNGRVGVSDDTRARIVEIAENLGWHPNAPARALTGRPVAAVGIVLRRPARFLGAEPFYMSFLAGLENQFSKLGSSLLMHIAESPAEEIATIRRWAAERRVDGLVLLDLRVNDERLDVIKYLELPTVVVGDPAHAAGLPAVWTADADAVRAAVHRLSQLGHERLAWVGERSDLAQTRIRTDAFIEACASAGLPTPRILETDSSSASGREATTALLSHARRPTAILFDNDLMAVAALGAARDAGLDVPADVSLVAYDDSILCEVTSPPLSALSHDVHSYGAHVAQLLLREVQAAGSTTSELDATPEFVERGSTGPAPA</sequence>
<accession>A0A1G6Z778</accession>
<evidence type="ECO:0000313" key="6">
    <source>
        <dbReference type="EMBL" id="SDD98529.1"/>
    </source>
</evidence>
<evidence type="ECO:0000313" key="7">
    <source>
        <dbReference type="Proteomes" id="UP000198546"/>
    </source>
</evidence>
<protein>
    <submittedName>
        <fullName evidence="6">DNA-binding transcriptional regulator, LacI/PurR family</fullName>
    </submittedName>
</protein>
<dbReference type="InterPro" id="IPR046335">
    <property type="entry name" value="LacI/GalR-like_sensor"/>
</dbReference>
<dbReference type="Proteomes" id="UP000198546">
    <property type="component" value="Chromosome i"/>
</dbReference>
<evidence type="ECO:0000256" key="2">
    <source>
        <dbReference type="ARBA" id="ARBA00023125"/>
    </source>
</evidence>
<keyword evidence="7" id="KW-1185">Reference proteome</keyword>
<dbReference type="SMART" id="SM00354">
    <property type="entry name" value="HTH_LACI"/>
    <property type="match status" value="1"/>
</dbReference>
<evidence type="ECO:0000256" key="4">
    <source>
        <dbReference type="SAM" id="MobiDB-lite"/>
    </source>
</evidence>
<dbReference type="InterPro" id="IPR010982">
    <property type="entry name" value="Lambda_DNA-bd_dom_sf"/>
</dbReference>
<dbReference type="STRING" id="675864.SAMN04489747_2211"/>
<dbReference type="Gene3D" id="1.10.260.40">
    <property type="entry name" value="lambda repressor-like DNA-binding domains"/>
    <property type="match status" value="1"/>
</dbReference>
<dbReference type="PANTHER" id="PTHR30146">
    <property type="entry name" value="LACI-RELATED TRANSCRIPTIONAL REPRESSOR"/>
    <property type="match status" value="1"/>
</dbReference>
<feature type="domain" description="HTH lacI-type" evidence="5">
    <location>
        <begin position="11"/>
        <end position="65"/>
    </location>
</feature>
<evidence type="ECO:0000256" key="1">
    <source>
        <dbReference type="ARBA" id="ARBA00023015"/>
    </source>
</evidence>
<evidence type="ECO:0000259" key="5">
    <source>
        <dbReference type="PROSITE" id="PS50932"/>
    </source>
</evidence>
<keyword evidence="3" id="KW-0804">Transcription</keyword>
<dbReference type="SUPFAM" id="SSF47413">
    <property type="entry name" value="lambda repressor-like DNA-binding domains"/>
    <property type="match status" value="1"/>
</dbReference>
<gene>
    <name evidence="6" type="ORF">SAMN04489747_2211</name>
</gene>
<dbReference type="PROSITE" id="PS00356">
    <property type="entry name" value="HTH_LACI_1"/>
    <property type="match status" value="1"/>
</dbReference>
<dbReference type="Pfam" id="PF00356">
    <property type="entry name" value="LacI"/>
    <property type="match status" value="1"/>
</dbReference>
<dbReference type="SUPFAM" id="SSF53822">
    <property type="entry name" value="Periplasmic binding protein-like I"/>
    <property type="match status" value="1"/>
</dbReference>
<dbReference type="GO" id="GO:0003700">
    <property type="term" value="F:DNA-binding transcription factor activity"/>
    <property type="evidence" value="ECO:0007669"/>
    <property type="project" value="TreeGrafter"/>
</dbReference>
<keyword evidence="1" id="KW-0805">Transcription regulation</keyword>
<dbReference type="OrthoDB" id="189006at2"/>
<organism evidence="6 7">
    <name type="scientific">Auraticoccus monumenti</name>
    <dbReference type="NCBI Taxonomy" id="675864"/>
    <lineage>
        <taxon>Bacteria</taxon>
        <taxon>Bacillati</taxon>
        <taxon>Actinomycetota</taxon>
        <taxon>Actinomycetes</taxon>
        <taxon>Propionibacteriales</taxon>
        <taxon>Propionibacteriaceae</taxon>
        <taxon>Auraticoccus</taxon>
    </lineage>
</organism>
<reference evidence="6 7" key="1">
    <citation type="submission" date="2016-10" db="EMBL/GenBank/DDBJ databases">
        <authorList>
            <person name="de Groot N.N."/>
        </authorList>
    </citation>
    <scope>NUCLEOTIDE SEQUENCE [LARGE SCALE GENOMIC DNA]</scope>
    <source>
        <strain evidence="6 7">MON 2.2</strain>
    </source>
</reference>
<dbReference type="PROSITE" id="PS50932">
    <property type="entry name" value="HTH_LACI_2"/>
    <property type="match status" value="1"/>
</dbReference>
<name>A0A1G6Z778_9ACTN</name>
<dbReference type="AlphaFoldDB" id="A0A1G6Z778"/>
<evidence type="ECO:0000256" key="3">
    <source>
        <dbReference type="ARBA" id="ARBA00023163"/>
    </source>
</evidence>
<dbReference type="PANTHER" id="PTHR30146:SF155">
    <property type="entry name" value="ALANINE RACEMASE"/>
    <property type="match status" value="1"/>
</dbReference>